<protein>
    <recommendedName>
        <fullName evidence="2">DUF5641 domain-containing protein</fullName>
    </recommendedName>
</protein>
<dbReference type="OrthoDB" id="6778955at2759"/>
<dbReference type="Pfam" id="PF18701">
    <property type="entry name" value="DUF5641"/>
    <property type="match status" value="1"/>
</dbReference>
<feature type="domain" description="DUF5641" evidence="2">
    <location>
        <begin position="18"/>
        <end position="69"/>
    </location>
</feature>
<evidence type="ECO:0000313" key="4">
    <source>
        <dbReference type="Proteomes" id="UP000292052"/>
    </source>
</evidence>
<comment type="caution">
    <text evidence="3">The sequence shown here is derived from an EMBL/GenBank/DDBJ whole genome shotgun (WGS) entry which is preliminary data.</text>
</comment>
<accession>A0A482W0Q3</accession>
<feature type="compositionally biased region" description="Polar residues" evidence="1">
    <location>
        <begin position="11"/>
        <end position="21"/>
    </location>
</feature>
<dbReference type="AlphaFoldDB" id="A0A482W0Q3"/>
<organism evidence="3 4">
    <name type="scientific">Asbolus verrucosus</name>
    <name type="common">Desert ironclad beetle</name>
    <dbReference type="NCBI Taxonomy" id="1661398"/>
    <lineage>
        <taxon>Eukaryota</taxon>
        <taxon>Metazoa</taxon>
        <taxon>Ecdysozoa</taxon>
        <taxon>Arthropoda</taxon>
        <taxon>Hexapoda</taxon>
        <taxon>Insecta</taxon>
        <taxon>Pterygota</taxon>
        <taxon>Neoptera</taxon>
        <taxon>Endopterygota</taxon>
        <taxon>Coleoptera</taxon>
        <taxon>Polyphaga</taxon>
        <taxon>Cucujiformia</taxon>
        <taxon>Tenebrionidae</taxon>
        <taxon>Pimeliinae</taxon>
        <taxon>Asbolus</taxon>
    </lineage>
</organism>
<feature type="region of interest" description="Disordered" evidence="1">
    <location>
        <begin position="1"/>
        <end position="21"/>
    </location>
</feature>
<proteinExistence type="predicted"/>
<name>A0A482W0Q3_ASBVE</name>
<keyword evidence="4" id="KW-1185">Reference proteome</keyword>
<evidence type="ECO:0000313" key="3">
    <source>
        <dbReference type="EMBL" id="RZC38453.1"/>
    </source>
</evidence>
<dbReference type="InterPro" id="IPR040676">
    <property type="entry name" value="DUF5641"/>
</dbReference>
<evidence type="ECO:0000256" key="1">
    <source>
        <dbReference type="SAM" id="MobiDB-lite"/>
    </source>
</evidence>
<gene>
    <name evidence="3" type="ORF">BDFB_012439</name>
</gene>
<dbReference type="Proteomes" id="UP000292052">
    <property type="component" value="Unassembled WGS sequence"/>
</dbReference>
<reference evidence="3 4" key="1">
    <citation type="submission" date="2017-03" db="EMBL/GenBank/DDBJ databases">
        <title>Genome of the blue death feigning beetle - Asbolus verrucosus.</title>
        <authorList>
            <person name="Rider S.D."/>
        </authorList>
    </citation>
    <scope>NUCLEOTIDE SEQUENCE [LARGE SCALE GENOMIC DNA]</scope>
    <source>
        <strain evidence="3">Butters</strain>
        <tissue evidence="3">Head and leg muscle</tissue>
    </source>
</reference>
<dbReference type="EMBL" id="QDEB01043219">
    <property type="protein sequence ID" value="RZC38453.1"/>
    <property type="molecule type" value="Genomic_DNA"/>
</dbReference>
<evidence type="ECO:0000259" key="2">
    <source>
        <dbReference type="Pfam" id="PF18701"/>
    </source>
</evidence>
<sequence length="83" mass="8786">MEPGTPHFTPKSKQTAASATTPLEAGTMVVLVDDNTPPLSRRIGRVTQLHPGSDGITGVVSIRTGNGNVCDSARVIFSNYFML</sequence>